<dbReference type="InterPro" id="IPR051081">
    <property type="entry name" value="HTH_MetalResp_TranReg"/>
</dbReference>
<evidence type="ECO:0000256" key="1">
    <source>
        <dbReference type="ARBA" id="ARBA00023015"/>
    </source>
</evidence>
<sequence length="82" mass="9189">MLKALADPARLEIIRLLKNSGKEIGCGEVGESIDLSKSTVSYHFKALREAGLTFTRKESREKFVSLNYDAFNKYLSGFLDSL</sequence>
<dbReference type="InterPro" id="IPR011991">
    <property type="entry name" value="ArsR-like_HTH"/>
</dbReference>
<dbReference type="Pfam" id="PF12840">
    <property type="entry name" value="HTH_20"/>
    <property type="match status" value="1"/>
</dbReference>
<dbReference type="Gene3D" id="1.10.10.10">
    <property type="entry name" value="Winged helix-like DNA-binding domain superfamily/Winged helix DNA-binding domain"/>
    <property type="match status" value="1"/>
</dbReference>
<evidence type="ECO:0000256" key="2">
    <source>
        <dbReference type="ARBA" id="ARBA00023125"/>
    </source>
</evidence>
<reference evidence="5 6" key="1">
    <citation type="submission" date="2024-02" db="EMBL/GenBank/DDBJ databases">
        <title>The Genome Sequence of Enterococcus sp. DIV0159.</title>
        <authorList>
            <person name="Earl A."/>
            <person name="Manson A."/>
            <person name="Gilmore M."/>
            <person name="Sanders J."/>
            <person name="Shea T."/>
            <person name="Howe W."/>
            <person name="Livny J."/>
            <person name="Cuomo C."/>
            <person name="Neafsey D."/>
            <person name="Birren B."/>
        </authorList>
    </citation>
    <scope>NUCLEOTIDE SEQUENCE [LARGE SCALE GENOMIC DNA]</scope>
    <source>
        <strain evidence="5 6">665A</strain>
    </source>
</reference>
<evidence type="ECO:0000259" key="4">
    <source>
        <dbReference type="PROSITE" id="PS50987"/>
    </source>
</evidence>
<feature type="domain" description="HTH arsR-type" evidence="4">
    <location>
        <begin position="1"/>
        <end position="82"/>
    </location>
</feature>
<dbReference type="PRINTS" id="PR00778">
    <property type="entry name" value="HTHARSR"/>
</dbReference>
<dbReference type="Proteomes" id="UP000664357">
    <property type="component" value="Unassembled WGS sequence"/>
</dbReference>
<proteinExistence type="predicted"/>
<dbReference type="InterPro" id="IPR036390">
    <property type="entry name" value="WH_DNA-bd_sf"/>
</dbReference>
<keyword evidence="3" id="KW-0804">Transcription</keyword>
<gene>
    <name evidence="5" type="ORF">JZO67_002309</name>
</gene>
<name>A0ABV0EP12_9ENTE</name>
<dbReference type="PANTHER" id="PTHR33154">
    <property type="entry name" value="TRANSCRIPTIONAL REGULATOR, ARSR FAMILY"/>
    <property type="match status" value="1"/>
</dbReference>
<evidence type="ECO:0000313" key="6">
    <source>
        <dbReference type="Proteomes" id="UP000664357"/>
    </source>
</evidence>
<keyword evidence="2" id="KW-0238">DNA-binding</keyword>
<protein>
    <recommendedName>
        <fullName evidence="4">HTH arsR-type domain-containing protein</fullName>
    </recommendedName>
</protein>
<dbReference type="InterPro" id="IPR036388">
    <property type="entry name" value="WH-like_DNA-bd_sf"/>
</dbReference>
<keyword evidence="6" id="KW-1185">Reference proteome</keyword>
<dbReference type="PANTHER" id="PTHR33154:SF25">
    <property type="entry name" value="LMO0101 PROTEIN"/>
    <property type="match status" value="1"/>
</dbReference>
<dbReference type="InterPro" id="IPR001845">
    <property type="entry name" value="HTH_ArsR_DNA-bd_dom"/>
</dbReference>
<evidence type="ECO:0000256" key="3">
    <source>
        <dbReference type="ARBA" id="ARBA00023163"/>
    </source>
</evidence>
<evidence type="ECO:0000313" key="5">
    <source>
        <dbReference type="EMBL" id="MEO1770357.1"/>
    </source>
</evidence>
<organism evidence="5 6">
    <name type="scientific">Candidatus Enterococcus ferrettii</name>
    <dbReference type="NCBI Taxonomy" id="2815324"/>
    <lineage>
        <taxon>Bacteria</taxon>
        <taxon>Bacillati</taxon>
        <taxon>Bacillota</taxon>
        <taxon>Bacilli</taxon>
        <taxon>Lactobacillales</taxon>
        <taxon>Enterococcaceae</taxon>
        <taxon>Enterococcus</taxon>
    </lineage>
</organism>
<dbReference type="SMART" id="SM00418">
    <property type="entry name" value="HTH_ARSR"/>
    <property type="match status" value="1"/>
</dbReference>
<dbReference type="CDD" id="cd00090">
    <property type="entry name" value="HTH_ARSR"/>
    <property type="match status" value="1"/>
</dbReference>
<dbReference type="SUPFAM" id="SSF46785">
    <property type="entry name" value="Winged helix' DNA-binding domain"/>
    <property type="match status" value="1"/>
</dbReference>
<dbReference type="NCBIfam" id="NF033788">
    <property type="entry name" value="HTH_metalloreg"/>
    <property type="match status" value="1"/>
</dbReference>
<accession>A0ABV0EP12</accession>
<dbReference type="EMBL" id="JAFREL020000002">
    <property type="protein sequence ID" value="MEO1770357.1"/>
    <property type="molecule type" value="Genomic_DNA"/>
</dbReference>
<dbReference type="PROSITE" id="PS50987">
    <property type="entry name" value="HTH_ARSR_2"/>
    <property type="match status" value="1"/>
</dbReference>
<comment type="caution">
    <text evidence="5">The sequence shown here is derived from an EMBL/GenBank/DDBJ whole genome shotgun (WGS) entry which is preliminary data.</text>
</comment>
<keyword evidence="1" id="KW-0805">Transcription regulation</keyword>